<evidence type="ECO:0000313" key="5">
    <source>
        <dbReference type="Proteomes" id="UP000231962"/>
    </source>
</evidence>
<evidence type="ECO:0000259" key="2">
    <source>
        <dbReference type="PROSITE" id="PS50983"/>
    </source>
</evidence>
<organism evidence="4 6">
    <name type="scientific">Leptospira perolatii</name>
    <dbReference type="NCBI Taxonomy" id="2023191"/>
    <lineage>
        <taxon>Bacteria</taxon>
        <taxon>Pseudomonadati</taxon>
        <taxon>Spirochaetota</taxon>
        <taxon>Spirochaetia</taxon>
        <taxon>Leptospirales</taxon>
        <taxon>Leptospiraceae</taxon>
        <taxon>Leptospira</taxon>
    </lineage>
</organism>
<dbReference type="InterPro" id="IPR050902">
    <property type="entry name" value="ABC_Transporter_SBP"/>
</dbReference>
<dbReference type="InterPro" id="IPR002491">
    <property type="entry name" value="ABC_transptr_periplasmic_BD"/>
</dbReference>
<dbReference type="EMBL" id="NPDZ01000009">
    <property type="protein sequence ID" value="PJZ72464.1"/>
    <property type="molecule type" value="Genomic_DNA"/>
</dbReference>
<comment type="caution">
    <text evidence="4">The sequence shown here is derived from an EMBL/GenBank/DDBJ whole genome shotgun (WGS) entry which is preliminary data.</text>
</comment>
<dbReference type="Gene3D" id="3.40.50.1980">
    <property type="entry name" value="Nitrogenase molybdenum iron protein domain"/>
    <property type="match status" value="2"/>
</dbReference>
<dbReference type="EMBL" id="NPDY01000010">
    <property type="protein sequence ID" value="PJZ69329.1"/>
    <property type="molecule type" value="Genomic_DNA"/>
</dbReference>
<feature type="coiled-coil region" evidence="1">
    <location>
        <begin position="127"/>
        <end position="161"/>
    </location>
</feature>
<evidence type="ECO:0000313" key="3">
    <source>
        <dbReference type="EMBL" id="PJZ69329.1"/>
    </source>
</evidence>
<dbReference type="Proteomes" id="UP000231990">
    <property type="component" value="Unassembled WGS sequence"/>
</dbReference>
<keyword evidence="5" id="KW-1185">Reference proteome</keyword>
<reference evidence="5 6" key="1">
    <citation type="submission" date="2017-07" db="EMBL/GenBank/DDBJ databases">
        <title>Leptospira spp. isolated from tropical soils.</title>
        <authorList>
            <person name="Thibeaux R."/>
            <person name="Iraola G."/>
            <person name="Ferres I."/>
            <person name="Bierque E."/>
            <person name="Girault D."/>
            <person name="Soupe-Gilbert M.-E."/>
            <person name="Picardeau M."/>
            <person name="Goarant C."/>
        </authorList>
    </citation>
    <scope>NUCLEOTIDE SEQUENCE [LARGE SCALE GENOMIC DNA]</scope>
    <source>
        <strain evidence="4 6">FH1-B-B1</strain>
        <strain evidence="3 5">FH1-B-C1</strain>
    </source>
</reference>
<accession>A0A2M9ZKH4</accession>
<protein>
    <submittedName>
        <fullName evidence="4">Hemin ABC transporter substrate-binding protein</fullName>
    </submittedName>
</protein>
<evidence type="ECO:0000256" key="1">
    <source>
        <dbReference type="SAM" id="Coils"/>
    </source>
</evidence>
<keyword evidence="1" id="KW-0175">Coiled coil</keyword>
<dbReference type="Pfam" id="PF01497">
    <property type="entry name" value="Peripla_BP_2"/>
    <property type="match status" value="1"/>
</dbReference>
<evidence type="ECO:0000313" key="4">
    <source>
        <dbReference type="EMBL" id="PJZ72464.1"/>
    </source>
</evidence>
<evidence type="ECO:0000313" key="6">
    <source>
        <dbReference type="Proteomes" id="UP000231990"/>
    </source>
</evidence>
<gene>
    <name evidence="3" type="ORF">CH360_11250</name>
    <name evidence="4" type="ORF">CH373_13685</name>
</gene>
<dbReference type="PANTHER" id="PTHR30535">
    <property type="entry name" value="VITAMIN B12-BINDING PROTEIN"/>
    <property type="match status" value="1"/>
</dbReference>
<dbReference type="SUPFAM" id="SSF53807">
    <property type="entry name" value="Helical backbone' metal receptor"/>
    <property type="match status" value="1"/>
</dbReference>
<dbReference type="RefSeq" id="WP_100714143.1">
    <property type="nucleotide sequence ID" value="NZ_NPDY01000010.1"/>
</dbReference>
<dbReference type="OrthoDB" id="9816357at2"/>
<feature type="domain" description="Fe/B12 periplasmic-binding" evidence="2">
    <location>
        <begin position="29"/>
        <end position="282"/>
    </location>
</feature>
<dbReference type="AlphaFoldDB" id="A0A2M9ZKH4"/>
<name>A0A2M9ZKH4_9LEPT</name>
<dbReference type="PANTHER" id="PTHR30535:SF4">
    <property type="entry name" value="HEMIN-BINDING PERIPLASMIC PROTEIN HMUT"/>
    <property type="match status" value="1"/>
</dbReference>
<dbReference type="Proteomes" id="UP000231962">
    <property type="component" value="Unassembled WGS sequence"/>
</dbReference>
<dbReference type="PROSITE" id="PS50983">
    <property type="entry name" value="FE_B12_PBP"/>
    <property type="match status" value="1"/>
</dbReference>
<sequence length="285" mass="30869">MKKRFVNSISILGILIVTSSLSAKESKLRIVTLNGPLTEIVFALGESVIGCDSSSVYPESTLSLPKIGYQRTLSAEGILSLKPDLVLGSQEAGPPETIEQIKAAGLKVVILPSDPGIPTALDRILKVGDLIERKKEAEALVQRLRLKAKSIADRVSKVKEKPRVIFIYSRGQHLAQVSGYDTPADEMIRLAGGKNAITEFKGFRPLSPEAVIQAKPDILLIPTRGLESLGGAEGLLKLPGILQTPAGKSRRILSIDDLVLLGFGPRFVDGLEEMRKEFDSQGRRQ</sequence>
<proteinExistence type="predicted"/>
<dbReference type="CDD" id="cd01149">
    <property type="entry name" value="HutB"/>
    <property type="match status" value="1"/>
</dbReference>